<reference evidence="1 2" key="1">
    <citation type="submission" date="2019-03" db="EMBL/GenBank/DDBJ databases">
        <title>Genomic Encyclopedia of Type Strains, Phase IV (KMG-IV): sequencing the most valuable type-strain genomes for metagenomic binning, comparative biology and taxonomic classification.</title>
        <authorList>
            <person name="Goeker M."/>
        </authorList>
    </citation>
    <scope>NUCLEOTIDE SEQUENCE [LARGE SCALE GENOMIC DNA]</scope>
    <source>
        <strain evidence="1 2">DSM 9035</strain>
    </source>
</reference>
<dbReference type="AlphaFoldDB" id="A0A4R3M813"/>
<dbReference type="RefSeq" id="WP_132029010.1">
    <property type="nucleotide sequence ID" value="NZ_SMAI01000001.1"/>
</dbReference>
<organism evidence="1 2">
    <name type="scientific">Aquabacter spiritensis</name>
    <dbReference type="NCBI Taxonomy" id="933073"/>
    <lineage>
        <taxon>Bacteria</taxon>
        <taxon>Pseudomonadati</taxon>
        <taxon>Pseudomonadota</taxon>
        <taxon>Alphaproteobacteria</taxon>
        <taxon>Hyphomicrobiales</taxon>
        <taxon>Xanthobacteraceae</taxon>
        <taxon>Aquabacter</taxon>
    </lineage>
</organism>
<dbReference type="EMBL" id="SMAI01000001">
    <property type="protein sequence ID" value="TCT07777.1"/>
    <property type="molecule type" value="Genomic_DNA"/>
</dbReference>
<evidence type="ECO:0000313" key="2">
    <source>
        <dbReference type="Proteomes" id="UP000294664"/>
    </source>
</evidence>
<keyword evidence="2" id="KW-1185">Reference proteome</keyword>
<name>A0A4R3M813_9HYPH</name>
<dbReference type="OrthoDB" id="8454501at2"/>
<sequence>MTFTINVPVFPMRQEIEARRAKGVPGFQTQAPRRRSRDADGFFELELLPLDQIDSVETTRSRWRRRG</sequence>
<evidence type="ECO:0000313" key="1">
    <source>
        <dbReference type="EMBL" id="TCT07777.1"/>
    </source>
</evidence>
<protein>
    <submittedName>
        <fullName evidence="1">Uncharacterized protein</fullName>
    </submittedName>
</protein>
<proteinExistence type="predicted"/>
<dbReference type="Proteomes" id="UP000294664">
    <property type="component" value="Unassembled WGS sequence"/>
</dbReference>
<comment type="caution">
    <text evidence="1">The sequence shown here is derived from an EMBL/GenBank/DDBJ whole genome shotgun (WGS) entry which is preliminary data.</text>
</comment>
<accession>A0A4R3M813</accession>
<gene>
    <name evidence="1" type="ORF">EDC64_101296</name>
</gene>